<evidence type="ECO:0000313" key="2">
    <source>
        <dbReference type="EMBL" id="SQC91055.1"/>
    </source>
</evidence>
<name>A0A2X3J855_9ENTR</name>
<dbReference type="AlphaFoldDB" id="A0A2X3J855"/>
<keyword evidence="2" id="KW-0282">Flagellum</keyword>
<evidence type="ECO:0000313" key="3">
    <source>
        <dbReference type="Proteomes" id="UP000251197"/>
    </source>
</evidence>
<organism evidence="2 3">
    <name type="scientific">Cedecea neteri</name>
    <dbReference type="NCBI Taxonomy" id="158822"/>
    <lineage>
        <taxon>Bacteria</taxon>
        <taxon>Pseudomonadati</taxon>
        <taxon>Pseudomonadota</taxon>
        <taxon>Gammaproteobacteria</taxon>
        <taxon>Enterobacterales</taxon>
        <taxon>Enterobacteriaceae</taxon>
        <taxon>Cedecea</taxon>
    </lineage>
</organism>
<protein>
    <submittedName>
        <fullName evidence="2">Flagellar regulator flk</fullName>
    </submittedName>
</protein>
<dbReference type="EMBL" id="UAVU01000007">
    <property type="protein sequence ID" value="SQC91055.1"/>
    <property type="molecule type" value="Genomic_DNA"/>
</dbReference>
<dbReference type="Proteomes" id="UP000251197">
    <property type="component" value="Unassembled WGS sequence"/>
</dbReference>
<gene>
    <name evidence="2" type="primary">flk_2</name>
    <name evidence="2" type="ORF">NCTC12120_04204</name>
</gene>
<keyword evidence="2" id="KW-0966">Cell projection</keyword>
<sequence>MQPIQGATPRPPGEPASTPSAAGEQPLSTQQRTVLERLITRIIALSQQQSAEVWAGLKHDLGLKSETPLLSRHFPAAEQNLNQRLTSAQTTLATRQIIQQFERFTATG</sequence>
<keyword evidence="2" id="KW-0969">Cilium</keyword>
<reference evidence="2 3" key="1">
    <citation type="submission" date="2018-06" db="EMBL/GenBank/DDBJ databases">
        <authorList>
            <consortium name="Pathogen Informatics"/>
            <person name="Doyle S."/>
        </authorList>
    </citation>
    <scope>NUCLEOTIDE SEQUENCE [LARGE SCALE GENOMIC DNA]</scope>
    <source>
        <strain evidence="2 3">NCTC12120</strain>
    </source>
</reference>
<accession>A0A2X3J855</accession>
<evidence type="ECO:0000256" key="1">
    <source>
        <dbReference type="SAM" id="MobiDB-lite"/>
    </source>
</evidence>
<proteinExistence type="predicted"/>
<feature type="region of interest" description="Disordered" evidence="1">
    <location>
        <begin position="1"/>
        <end position="29"/>
    </location>
</feature>